<sequence length="556" mass="59325">MKEVGIFNTEEYISNKGMCKGASLSDDDLSRPIIGIANSFNEMVPGHNNLRTIAQYVKNGVYRGGGTPVEFGTIAICDGIATGHAGGNYVLPSRDNIADSIEIQAKAHKFNGLVLIASCDKIVPGMIMAAARLNIPCILINGGCMLSGGPFRDVKNADASTVTKALGMYQAGLATMDEVQALTTTCVPSSGSCQFYGTANTMCCISEALGLSLSGTAAIPAPYNERLRASLETGVKIVELVQKDITSGKILTLKSIENAIIFLMATGGSTNAVIHLCAIAYELGISPSEIIDLIDDYSKKIPAIANIFPASQYDMEDFYYAGGVPAVMKELKTLLYGDCMTVSGKTLEDNLNEYKFLYPANKDLIRNLDNPHDKLGGIAIMRGNLAPNTGVSKPLGIHEDVRQFVGKAICFDSEEECTLAISQNKIKPGHVVVVRYEGPKGGPGMREMFKASKMLDGQGLERSTAVITDGRFSGTNSGCFVGHISPEAAAGGPIALVQDGDEISIDVINRKLELHVSEAELVKRRESWSYTPKKLKGVLARYAKLAKSADQGGVLE</sequence>
<dbReference type="GO" id="GO:0005829">
    <property type="term" value="C:cytosol"/>
    <property type="evidence" value="ECO:0007669"/>
    <property type="project" value="TreeGrafter"/>
</dbReference>
<dbReference type="GO" id="GO:0046872">
    <property type="term" value="F:metal ion binding"/>
    <property type="evidence" value="ECO:0007669"/>
    <property type="project" value="UniProtKB-KW"/>
</dbReference>
<comment type="pathway">
    <text evidence="12">Amino-acid biosynthesis; L-valine biosynthesis; L-valine from pyruvate: step 3/4.</text>
</comment>
<dbReference type="Gene3D" id="3.50.30.80">
    <property type="entry name" value="IlvD/EDD C-terminal domain-like"/>
    <property type="match status" value="1"/>
</dbReference>
<evidence type="ECO:0000256" key="2">
    <source>
        <dbReference type="ARBA" id="ARBA00006486"/>
    </source>
</evidence>
<keyword evidence="5" id="KW-0479">Metal-binding</keyword>
<evidence type="ECO:0000256" key="3">
    <source>
        <dbReference type="ARBA" id="ARBA00022605"/>
    </source>
</evidence>
<evidence type="ECO:0000256" key="14">
    <source>
        <dbReference type="ARBA" id="ARBA00029490"/>
    </source>
</evidence>
<dbReference type="FunFam" id="3.50.30.80:FF:000001">
    <property type="entry name" value="Dihydroxy-acid dehydratase"/>
    <property type="match status" value="1"/>
</dbReference>
<comment type="similarity">
    <text evidence="2">Belongs to the IlvD/Edd family.</text>
</comment>
<name>A0A926EYP1_9FIRM</name>
<dbReference type="InterPro" id="IPR056740">
    <property type="entry name" value="ILV_EDD_C"/>
</dbReference>
<evidence type="ECO:0000256" key="4">
    <source>
        <dbReference type="ARBA" id="ARBA00022714"/>
    </source>
</evidence>
<keyword evidence="3" id="KW-0028">Amino-acid biosynthesis</keyword>
<dbReference type="EMBL" id="JACRTG010000029">
    <property type="protein sequence ID" value="MBC8588937.1"/>
    <property type="molecule type" value="Genomic_DNA"/>
</dbReference>
<protein>
    <recommendedName>
        <fullName evidence="14 16">Dihydroxy-acid dehydratase</fullName>
        <ecNumber evidence="14 16">4.2.1.9</ecNumber>
    </recommendedName>
</protein>
<dbReference type="InterPro" id="IPR020558">
    <property type="entry name" value="DiOHA_6PGluconate_deHydtase_CS"/>
</dbReference>
<evidence type="ECO:0000256" key="13">
    <source>
        <dbReference type="ARBA" id="ARBA00029437"/>
    </source>
</evidence>
<dbReference type="GO" id="GO:0009082">
    <property type="term" value="P:branched-chain amino acid biosynthetic process"/>
    <property type="evidence" value="ECO:0007669"/>
    <property type="project" value="UniProtKB-UniRule"/>
</dbReference>
<evidence type="ECO:0000256" key="12">
    <source>
        <dbReference type="ARBA" id="ARBA00029436"/>
    </source>
</evidence>
<evidence type="ECO:0000256" key="11">
    <source>
        <dbReference type="ARBA" id="ARBA00029304"/>
    </source>
</evidence>
<keyword evidence="9 19" id="KW-0456">Lyase</keyword>
<keyword evidence="4" id="KW-0001">2Fe-2S</keyword>
<dbReference type="Pfam" id="PF24877">
    <property type="entry name" value="ILV_EDD_C"/>
    <property type="match status" value="1"/>
</dbReference>
<evidence type="ECO:0000256" key="1">
    <source>
        <dbReference type="ARBA" id="ARBA00001946"/>
    </source>
</evidence>
<gene>
    <name evidence="19" type="primary">ilvD</name>
    <name evidence="19" type="ORF">H8707_12000</name>
</gene>
<dbReference type="SUPFAM" id="SSF52016">
    <property type="entry name" value="LeuD/IlvD-like"/>
    <property type="match status" value="1"/>
</dbReference>
<evidence type="ECO:0000256" key="15">
    <source>
        <dbReference type="ARBA" id="ARBA00034078"/>
    </source>
</evidence>
<feature type="domain" description="Dihydroxy-acid/6-phosphogluconate dehydratase N-terminal" evidence="17">
    <location>
        <begin position="31"/>
        <end position="350"/>
    </location>
</feature>
<dbReference type="NCBIfam" id="NF002068">
    <property type="entry name" value="PRK00911.1"/>
    <property type="match status" value="1"/>
</dbReference>
<comment type="pathway">
    <text evidence="13">Amino-acid biosynthesis; L-isoleucine biosynthesis; L-isoleucine from 2-oxobutanoate: step 3/4.</text>
</comment>
<evidence type="ECO:0000256" key="10">
    <source>
        <dbReference type="ARBA" id="ARBA00023304"/>
    </source>
</evidence>
<keyword evidence="8" id="KW-0411">Iron-sulfur</keyword>
<dbReference type="GO" id="GO:0051537">
    <property type="term" value="F:2 iron, 2 sulfur cluster binding"/>
    <property type="evidence" value="ECO:0007669"/>
    <property type="project" value="UniProtKB-KW"/>
</dbReference>
<evidence type="ECO:0000259" key="17">
    <source>
        <dbReference type="Pfam" id="PF00920"/>
    </source>
</evidence>
<organism evidence="19 20">
    <name type="scientific">Paratissierella segnis</name>
    <dbReference type="NCBI Taxonomy" id="2763679"/>
    <lineage>
        <taxon>Bacteria</taxon>
        <taxon>Bacillati</taxon>
        <taxon>Bacillota</taxon>
        <taxon>Tissierellia</taxon>
        <taxon>Tissierellales</taxon>
        <taxon>Tissierellaceae</taxon>
        <taxon>Paratissierella</taxon>
    </lineage>
</organism>
<dbReference type="PROSITE" id="PS00886">
    <property type="entry name" value="ILVD_EDD_1"/>
    <property type="match status" value="1"/>
</dbReference>
<evidence type="ECO:0000259" key="18">
    <source>
        <dbReference type="Pfam" id="PF24877"/>
    </source>
</evidence>
<dbReference type="PANTHER" id="PTHR43661:SF3">
    <property type="entry name" value="D-XYLONATE DEHYDRATASE YAGF-RELATED"/>
    <property type="match status" value="1"/>
</dbReference>
<dbReference type="Proteomes" id="UP000601171">
    <property type="component" value="Unassembled WGS sequence"/>
</dbReference>
<dbReference type="InterPro" id="IPR004404">
    <property type="entry name" value="DihydroxyA_deHydtase"/>
</dbReference>
<dbReference type="PANTHER" id="PTHR43661">
    <property type="entry name" value="D-XYLONATE DEHYDRATASE"/>
    <property type="match status" value="1"/>
</dbReference>
<evidence type="ECO:0000256" key="5">
    <source>
        <dbReference type="ARBA" id="ARBA00022723"/>
    </source>
</evidence>
<keyword evidence="7" id="KW-0408">Iron</keyword>
<dbReference type="InterPro" id="IPR042096">
    <property type="entry name" value="Dihydro-acid_dehy_C"/>
</dbReference>
<comment type="cofactor">
    <cofactor evidence="1">
        <name>Mg(2+)</name>
        <dbReference type="ChEBI" id="CHEBI:18420"/>
    </cofactor>
</comment>
<comment type="cofactor">
    <cofactor evidence="15">
        <name>[2Fe-2S] cluster</name>
        <dbReference type="ChEBI" id="CHEBI:190135"/>
    </cofactor>
</comment>
<evidence type="ECO:0000256" key="16">
    <source>
        <dbReference type="NCBIfam" id="TIGR00110"/>
    </source>
</evidence>
<dbReference type="GO" id="GO:0008652">
    <property type="term" value="P:amino acid biosynthetic process"/>
    <property type="evidence" value="ECO:0007669"/>
    <property type="project" value="UniProtKB-KW"/>
</dbReference>
<evidence type="ECO:0000313" key="20">
    <source>
        <dbReference type="Proteomes" id="UP000601171"/>
    </source>
</evidence>
<keyword evidence="6" id="KW-0460">Magnesium</keyword>
<evidence type="ECO:0000256" key="6">
    <source>
        <dbReference type="ARBA" id="ARBA00022842"/>
    </source>
</evidence>
<comment type="catalytic activity">
    <reaction evidence="11">
        <text>(2R)-2,3-dihydroxy-3-methylbutanoate = 3-methyl-2-oxobutanoate + H2O</text>
        <dbReference type="Rhea" id="RHEA:24809"/>
        <dbReference type="ChEBI" id="CHEBI:11851"/>
        <dbReference type="ChEBI" id="CHEBI:15377"/>
        <dbReference type="ChEBI" id="CHEBI:49072"/>
        <dbReference type="EC" id="4.2.1.9"/>
    </reaction>
    <physiologicalReaction direction="left-to-right" evidence="11">
        <dbReference type="Rhea" id="RHEA:24810"/>
    </physiologicalReaction>
</comment>
<proteinExistence type="inferred from homology"/>
<evidence type="ECO:0000256" key="9">
    <source>
        <dbReference type="ARBA" id="ARBA00023239"/>
    </source>
</evidence>
<accession>A0A926EYP1</accession>
<dbReference type="InterPro" id="IPR000581">
    <property type="entry name" value="ILV_EDD_N"/>
</dbReference>
<evidence type="ECO:0000256" key="7">
    <source>
        <dbReference type="ARBA" id="ARBA00023004"/>
    </source>
</evidence>
<evidence type="ECO:0000256" key="8">
    <source>
        <dbReference type="ARBA" id="ARBA00023014"/>
    </source>
</evidence>
<keyword evidence="10" id="KW-0100">Branched-chain amino acid biosynthesis</keyword>
<comment type="caution">
    <text evidence="19">The sequence shown here is derived from an EMBL/GenBank/DDBJ whole genome shotgun (WGS) entry which is preliminary data.</text>
</comment>
<reference evidence="19" key="1">
    <citation type="submission" date="2020-08" db="EMBL/GenBank/DDBJ databases">
        <title>Genome public.</title>
        <authorList>
            <person name="Liu C."/>
            <person name="Sun Q."/>
        </authorList>
    </citation>
    <scope>NUCLEOTIDE SEQUENCE</scope>
    <source>
        <strain evidence="19">BX21</strain>
    </source>
</reference>
<dbReference type="Pfam" id="PF00920">
    <property type="entry name" value="ILVD_EDD_N"/>
    <property type="match status" value="1"/>
</dbReference>
<dbReference type="AlphaFoldDB" id="A0A926EYP1"/>
<evidence type="ECO:0000313" key="19">
    <source>
        <dbReference type="EMBL" id="MBC8588937.1"/>
    </source>
</evidence>
<keyword evidence="20" id="KW-1185">Reference proteome</keyword>
<dbReference type="SUPFAM" id="SSF143975">
    <property type="entry name" value="IlvD/EDD N-terminal domain-like"/>
    <property type="match status" value="1"/>
</dbReference>
<feature type="domain" description="Dihydroxy-acid/6-phosphogluconate dehydratase C-terminal" evidence="18">
    <location>
        <begin position="364"/>
        <end position="552"/>
    </location>
</feature>
<dbReference type="NCBIfam" id="TIGR00110">
    <property type="entry name" value="ilvD"/>
    <property type="match status" value="1"/>
</dbReference>
<dbReference type="GO" id="GO:0004160">
    <property type="term" value="F:dihydroxy-acid dehydratase activity"/>
    <property type="evidence" value="ECO:0007669"/>
    <property type="project" value="UniProtKB-UniRule"/>
</dbReference>
<dbReference type="InterPro" id="IPR037237">
    <property type="entry name" value="IlvD/EDD_N"/>
</dbReference>
<dbReference type="EC" id="4.2.1.9" evidence="14 16"/>
<dbReference type="RefSeq" id="WP_262430395.1">
    <property type="nucleotide sequence ID" value="NZ_JACRTG010000029.1"/>
</dbReference>